<dbReference type="InterPro" id="IPR003848">
    <property type="entry name" value="DUF218"/>
</dbReference>
<dbReference type="GO" id="GO:0000270">
    <property type="term" value="P:peptidoglycan metabolic process"/>
    <property type="evidence" value="ECO:0007669"/>
    <property type="project" value="TreeGrafter"/>
</dbReference>
<feature type="transmembrane region" description="Helical" evidence="2">
    <location>
        <begin position="25"/>
        <end position="46"/>
    </location>
</feature>
<feature type="transmembrane region" description="Helical" evidence="2">
    <location>
        <begin position="58"/>
        <end position="78"/>
    </location>
</feature>
<dbReference type="Gene3D" id="3.40.50.620">
    <property type="entry name" value="HUPs"/>
    <property type="match status" value="1"/>
</dbReference>
<protein>
    <submittedName>
        <fullName evidence="4">YdcF family protein</fullName>
    </submittedName>
</protein>
<feature type="compositionally biased region" description="Low complexity" evidence="1">
    <location>
        <begin position="242"/>
        <end position="253"/>
    </location>
</feature>
<sequence length="264" mass="28646">MLTSMYCPDTISASWVPFAGMLTGWLVRPLFVLPFFVLLFSAASLLPRAFGRRPVQMAVVGLGLVYALTLFPVTANVAEVALEWRIPHDSGAAADAVVVLGRGGDLNPSRVEVAAQLWKERRAPLIFASGISDAPKILTMLRDKGIPDQQLQGEECSRTTYENAEYTSTLLRPQGVQRILLVTDGPHMLRSWLTFRGFGFTVTPIVSAGPDSLSRVGRTRLILREYLGLVSYGLLGRFSSSPQSSAMSGPQPSVSQPLTASYSS</sequence>
<evidence type="ECO:0000313" key="5">
    <source>
        <dbReference type="Proteomes" id="UP001163152"/>
    </source>
</evidence>
<evidence type="ECO:0000256" key="2">
    <source>
        <dbReference type="SAM" id="Phobius"/>
    </source>
</evidence>
<dbReference type="Pfam" id="PF02698">
    <property type="entry name" value="DUF218"/>
    <property type="match status" value="1"/>
</dbReference>
<evidence type="ECO:0000256" key="1">
    <source>
        <dbReference type="SAM" id="MobiDB-lite"/>
    </source>
</evidence>
<evidence type="ECO:0000313" key="4">
    <source>
        <dbReference type="EMBL" id="WAL61624.1"/>
    </source>
</evidence>
<dbReference type="Proteomes" id="UP001163152">
    <property type="component" value="Chromosome"/>
</dbReference>
<dbReference type="KEGG" id="tsin:OXH18_06465"/>
<evidence type="ECO:0000259" key="3">
    <source>
        <dbReference type="Pfam" id="PF02698"/>
    </source>
</evidence>
<dbReference type="GO" id="GO:0043164">
    <property type="term" value="P:Gram-negative-bacterium-type cell wall biogenesis"/>
    <property type="evidence" value="ECO:0007669"/>
    <property type="project" value="TreeGrafter"/>
</dbReference>
<dbReference type="GO" id="GO:0005886">
    <property type="term" value="C:plasma membrane"/>
    <property type="evidence" value="ECO:0007669"/>
    <property type="project" value="TreeGrafter"/>
</dbReference>
<reference evidence="4" key="1">
    <citation type="submission" date="2022-12" db="EMBL/GenBank/DDBJ databases">
        <title>Polyphasic identification of a Novel Hot-Spring Cyanobacterium Ocullathermofonsia sinensis gen nov. sp. nov. and Genomic Insights on its Adaptations to the Thermal Habitat.</title>
        <authorList>
            <person name="Daroch M."/>
            <person name="Tang J."/>
            <person name="Jiang Y."/>
        </authorList>
    </citation>
    <scope>NUCLEOTIDE SEQUENCE</scope>
    <source>
        <strain evidence="4">PKUAC-SCTA174</strain>
    </source>
</reference>
<dbReference type="PANTHER" id="PTHR30336">
    <property type="entry name" value="INNER MEMBRANE PROTEIN, PROBABLE PERMEASE"/>
    <property type="match status" value="1"/>
</dbReference>
<feature type="domain" description="DUF218" evidence="3">
    <location>
        <begin position="95"/>
        <end position="228"/>
    </location>
</feature>
<dbReference type="CDD" id="cd06259">
    <property type="entry name" value="YdcF-like"/>
    <property type="match status" value="1"/>
</dbReference>
<dbReference type="InterPro" id="IPR051599">
    <property type="entry name" value="Cell_Envelope_Assoc"/>
</dbReference>
<dbReference type="InterPro" id="IPR014729">
    <property type="entry name" value="Rossmann-like_a/b/a_fold"/>
</dbReference>
<name>A0A9E9C8P3_9CYAN</name>
<keyword evidence="5" id="KW-1185">Reference proteome</keyword>
<feature type="compositionally biased region" description="Polar residues" evidence="1">
    <location>
        <begin position="254"/>
        <end position="264"/>
    </location>
</feature>
<accession>A0A9E9C8P3</accession>
<keyword evidence="2" id="KW-0472">Membrane</keyword>
<keyword evidence="2" id="KW-0812">Transmembrane</keyword>
<gene>
    <name evidence="4" type="ORF">OXH18_06465</name>
</gene>
<dbReference type="AlphaFoldDB" id="A0A9E9C8P3"/>
<dbReference type="RefSeq" id="WP_268611636.1">
    <property type="nucleotide sequence ID" value="NZ_CP113797.1"/>
</dbReference>
<keyword evidence="2" id="KW-1133">Transmembrane helix</keyword>
<feature type="region of interest" description="Disordered" evidence="1">
    <location>
        <begin position="242"/>
        <end position="264"/>
    </location>
</feature>
<organism evidence="4 5">
    <name type="scientific">Thermocoleostomius sinensis A174</name>
    <dbReference type="NCBI Taxonomy" id="2016057"/>
    <lineage>
        <taxon>Bacteria</taxon>
        <taxon>Bacillati</taxon>
        <taxon>Cyanobacteriota</taxon>
        <taxon>Cyanophyceae</taxon>
        <taxon>Oculatellales</taxon>
        <taxon>Oculatellaceae</taxon>
        <taxon>Thermocoleostomius</taxon>
    </lineage>
</organism>
<dbReference type="PANTHER" id="PTHR30336:SF4">
    <property type="entry name" value="ENVELOPE BIOGENESIS FACTOR ELYC"/>
    <property type="match status" value="1"/>
</dbReference>
<proteinExistence type="predicted"/>
<dbReference type="EMBL" id="CP113797">
    <property type="protein sequence ID" value="WAL61624.1"/>
    <property type="molecule type" value="Genomic_DNA"/>
</dbReference>